<gene>
    <name evidence="3" type="ORF">OXIME_000746</name>
</gene>
<feature type="domain" description="Glycosyl transferase family 1" evidence="2">
    <location>
        <begin position="182"/>
        <end position="304"/>
    </location>
</feature>
<reference evidence="3 4" key="1">
    <citation type="submission" date="2023-09" db="EMBL/GenBank/DDBJ databases">
        <authorList>
            <person name="Golyshina O.V."/>
            <person name="Lunev E.A."/>
            <person name="Bargiela R."/>
            <person name="Gaines M.C."/>
            <person name="Daum B."/>
            <person name="Bale N.J."/>
            <person name="Koenen M."/>
            <person name="Sinninghe Damst J.S."/>
            <person name="Yakimov M."/>
            <person name="Golyshin P.N."/>
        </authorList>
    </citation>
    <scope>NUCLEOTIDE SEQUENCE [LARGE SCALE GENOMIC DNA]</scope>
    <source>
        <strain evidence="3 4">M1</strain>
    </source>
</reference>
<dbReference type="KEGG" id="omr:OXIME_000746"/>
<dbReference type="Pfam" id="PF00534">
    <property type="entry name" value="Glycos_transf_1"/>
    <property type="match status" value="1"/>
</dbReference>
<organism evidence="3 4">
    <name type="scientific">Oxyplasma meridianum</name>
    <dbReference type="NCBI Taxonomy" id="3073602"/>
    <lineage>
        <taxon>Archaea</taxon>
        <taxon>Methanobacteriati</taxon>
        <taxon>Thermoplasmatota</taxon>
        <taxon>Thermoplasmata</taxon>
        <taxon>Thermoplasmatales</taxon>
        <taxon>Thermoplasmataceae</taxon>
        <taxon>Oxyplasma</taxon>
    </lineage>
</organism>
<name>A0AAX4NFI4_9ARCH</name>
<dbReference type="AlphaFoldDB" id="A0AAX4NFI4"/>
<dbReference type="Proteomes" id="UP001451606">
    <property type="component" value="Chromosome"/>
</dbReference>
<evidence type="ECO:0000313" key="4">
    <source>
        <dbReference type="Proteomes" id="UP001451606"/>
    </source>
</evidence>
<dbReference type="EMBL" id="CP133772">
    <property type="protein sequence ID" value="WYY00189.1"/>
    <property type="molecule type" value="Genomic_DNA"/>
</dbReference>
<keyword evidence="3" id="KW-0328">Glycosyltransferase</keyword>
<dbReference type="GeneID" id="95967477"/>
<dbReference type="GO" id="GO:0016757">
    <property type="term" value="F:glycosyltransferase activity"/>
    <property type="evidence" value="ECO:0007669"/>
    <property type="project" value="UniProtKB-KW"/>
</dbReference>
<dbReference type="Gene3D" id="3.40.50.2000">
    <property type="entry name" value="Glycogen Phosphorylase B"/>
    <property type="match status" value="1"/>
</dbReference>
<dbReference type="InterPro" id="IPR001296">
    <property type="entry name" value="Glyco_trans_1"/>
</dbReference>
<sequence>MVTNRKEIKLSCFYWSLKEDLTLVVPSIKGSSGTKSYAENTIRGLSSLNVDYRTISVRKIELSFRGKPYFGIFFQYLQSTTKKGQTKVVHALSPDVVIKGTDIVTIHDIIPFLNPEIYMKSLYDKMAYRLSFGRALQVKTLLLSTETGKGTFLDRTGIDNSRVKVVHHSIDHEKFFPERFNPYEESNKVKVISVSDFNPRKRIDVLIDALGGDKEIDLYHIGPKQGWSSRFEELSRKAKNYENVKLLGPMDSKKLREYLTFADLFVYLSDNEGFGLPPIEAMACGTNVVVNDLPVFKETLDDQAYFCKIDDFGRDVVMNAIKKRKDPKQLIRFSMRYSIENHARNLLEVYKNTS</sequence>
<dbReference type="PANTHER" id="PTHR46401:SF2">
    <property type="entry name" value="GLYCOSYLTRANSFERASE WBBK-RELATED"/>
    <property type="match status" value="1"/>
</dbReference>
<dbReference type="SUPFAM" id="SSF53756">
    <property type="entry name" value="UDP-Glycosyltransferase/glycogen phosphorylase"/>
    <property type="match status" value="1"/>
</dbReference>
<evidence type="ECO:0000259" key="2">
    <source>
        <dbReference type="Pfam" id="PF00534"/>
    </source>
</evidence>
<dbReference type="PANTHER" id="PTHR46401">
    <property type="entry name" value="GLYCOSYLTRANSFERASE WBBK-RELATED"/>
    <property type="match status" value="1"/>
</dbReference>
<evidence type="ECO:0000313" key="3">
    <source>
        <dbReference type="EMBL" id="WYY00189.1"/>
    </source>
</evidence>
<dbReference type="EC" id="2.4.-.-" evidence="3"/>
<accession>A0AAX4NFI4</accession>
<proteinExistence type="predicted"/>
<keyword evidence="4" id="KW-1185">Reference proteome</keyword>
<protein>
    <submittedName>
        <fullName evidence="3">Glycosyltransferase</fullName>
        <ecNumber evidence="3">2.4.-.-</ecNumber>
    </submittedName>
</protein>
<keyword evidence="1 3" id="KW-0808">Transferase</keyword>
<dbReference type="RefSeq" id="WP_393972139.1">
    <property type="nucleotide sequence ID" value="NZ_CP133772.1"/>
</dbReference>
<evidence type="ECO:0000256" key="1">
    <source>
        <dbReference type="ARBA" id="ARBA00022679"/>
    </source>
</evidence>